<dbReference type="Pfam" id="PF06839">
    <property type="entry name" value="Zn_ribbon_GRF"/>
    <property type="match status" value="1"/>
</dbReference>
<dbReference type="PROSITE" id="PS51066">
    <property type="entry name" value="ZF_FPG_2"/>
    <property type="match status" value="1"/>
</dbReference>
<evidence type="ECO:0000256" key="3">
    <source>
        <dbReference type="ARBA" id="ARBA00022771"/>
    </source>
</evidence>
<organism evidence="16">
    <name type="scientific">Timema douglasi</name>
    <name type="common">Walking stick</name>
    <dbReference type="NCBI Taxonomy" id="61478"/>
    <lineage>
        <taxon>Eukaryota</taxon>
        <taxon>Metazoa</taxon>
        <taxon>Ecdysozoa</taxon>
        <taxon>Arthropoda</taxon>
        <taxon>Hexapoda</taxon>
        <taxon>Insecta</taxon>
        <taxon>Pterygota</taxon>
        <taxon>Neoptera</taxon>
        <taxon>Polyneoptera</taxon>
        <taxon>Phasmatodea</taxon>
        <taxon>Timematodea</taxon>
        <taxon>Timematoidea</taxon>
        <taxon>Timematidae</taxon>
        <taxon>Timema</taxon>
    </lineage>
</organism>
<dbReference type="SUPFAM" id="SSF46946">
    <property type="entry name" value="S13-like H2TH domain"/>
    <property type="match status" value="1"/>
</dbReference>
<keyword evidence="5" id="KW-0862">Zinc</keyword>
<dbReference type="InterPro" id="IPR035937">
    <property type="entry name" value="FPG_N"/>
</dbReference>
<reference evidence="16" key="1">
    <citation type="submission" date="2020-11" db="EMBL/GenBank/DDBJ databases">
        <authorList>
            <person name="Tran Van P."/>
        </authorList>
    </citation>
    <scope>NUCLEOTIDE SEQUENCE</scope>
</reference>
<keyword evidence="9" id="KW-0511">Multifunctional enzyme</keyword>
<dbReference type="InterPro" id="IPR000214">
    <property type="entry name" value="Znf_DNA_glyclase/AP_lyase"/>
</dbReference>
<evidence type="ECO:0000259" key="14">
    <source>
        <dbReference type="PROSITE" id="PS51068"/>
    </source>
</evidence>
<dbReference type="GO" id="GO:0016829">
    <property type="term" value="F:lyase activity"/>
    <property type="evidence" value="ECO:0007669"/>
    <property type="project" value="UniProtKB-KW"/>
</dbReference>
<keyword evidence="1" id="KW-0479">Metal-binding</keyword>
<keyword evidence="4" id="KW-0378">Hydrolase</keyword>
<dbReference type="EMBL" id="OA564750">
    <property type="protein sequence ID" value="CAD7195437.1"/>
    <property type="molecule type" value="Genomic_DNA"/>
</dbReference>
<dbReference type="InterPro" id="IPR010979">
    <property type="entry name" value="Ribosomal_uS13-like_H2TH"/>
</dbReference>
<dbReference type="GO" id="GO:0008270">
    <property type="term" value="F:zinc ion binding"/>
    <property type="evidence" value="ECO:0007669"/>
    <property type="project" value="UniProtKB-KW"/>
</dbReference>
<keyword evidence="2" id="KW-0227">DNA damage</keyword>
<proteinExistence type="predicted"/>
<keyword evidence="3 11" id="KW-0863">Zinc-finger</keyword>
<feature type="domain" description="FPG-type" evidence="13">
    <location>
        <begin position="236"/>
        <end position="270"/>
    </location>
</feature>
<dbReference type="PANTHER" id="PTHR22993:SF10">
    <property type="entry name" value="ENDONUCLEASE 8-LIKE 3"/>
    <property type="match status" value="1"/>
</dbReference>
<evidence type="ECO:0000256" key="6">
    <source>
        <dbReference type="ARBA" id="ARBA00023125"/>
    </source>
</evidence>
<evidence type="ECO:0000256" key="12">
    <source>
        <dbReference type="SAM" id="MobiDB-lite"/>
    </source>
</evidence>
<feature type="region of interest" description="Disordered" evidence="12">
    <location>
        <begin position="374"/>
        <end position="400"/>
    </location>
</feature>
<keyword evidence="6" id="KW-0238">DNA-binding</keyword>
<sequence length="420" mass="47100">MVEGPGCKVKGENLNKRICNQKLIKIQSDDSKNTNKLGGDKTFQNSFESFVQSTVCEVRTLGKELFIFFKENALCIRVHFLMDGYIRINEAANVVGLKGSSKSAVLVIYLARDTVAIYNSHVDISISKEHTHVHRLYEDCLVRYNKLCQLDICSPEFDFSCANKLISSRPGKMVCDVIMDQDVLPGALFNSGINPNSTIGELTPDLVSRLVHRLRDFSAIFYKCRKQNKALSQYMKIYKKQRCGECGGRVTVCKPGELKRITYFCASCQTNSVTNLPSTGSLLGFVANSLFASPSLPAVPVCMGHKVTCTKKQVTKTSENQGRLFYVCSLPRLKQCHFFQWADLHHPMCAHKKVTVLRRSDNTPTTIRRASIKPVSAGQTTIRRTSIKPLSDGQTTRRQQYEEPVLNRSQLVGQHADNNT</sequence>
<evidence type="ECO:0000256" key="8">
    <source>
        <dbReference type="ARBA" id="ARBA00023239"/>
    </source>
</evidence>
<evidence type="ECO:0000256" key="2">
    <source>
        <dbReference type="ARBA" id="ARBA00022763"/>
    </source>
</evidence>
<protein>
    <recommendedName>
        <fullName evidence="17">DNA-(apurinic or apyrimidinic site) lyase</fullName>
    </recommendedName>
</protein>
<evidence type="ECO:0000259" key="13">
    <source>
        <dbReference type="PROSITE" id="PS51066"/>
    </source>
</evidence>
<dbReference type="GO" id="GO:0003677">
    <property type="term" value="F:DNA binding"/>
    <property type="evidence" value="ECO:0007669"/>
    <property type="project" value="UniProtKB-KW"/>
</dbReference>
<dbReference type="GO" id="GO:0005634">
    <property type="term" value="C:nucleus"/>
    <property type="evidence" value="ECO:0007669"/>
    <property type="project" value="TreeGrafter"/>
</dbReference>
<evidence type="ECO:0008006" key="17">
    <source>
        <dbReference type="Google" id="ProtNLM"/>
    </source>
</evidence>
<evidence type="ECO:0000256" key="1">
    <source>
        <dbReference type="ARBA" id="ARBA00022723"/>
    </source>
</evidence>
<accession>A0A7R8VBY9</accession>
<dbReference type="Gene3D" id="3.20.190.10">
    <property type="entry name" value="MutM-like, N-terminal"/>
    <property type="match status" value="1"/>
</dbReference>
<evidence type="ECO:0000313" key="16">
    <source>
        <dbReference type="EMBL" id="CAD7195437.1"/>
    </source>
</evidence>
<evidence type="ECO:0000259" key="15">
    <source>
        <dbReference type="PROSITE" id="PS51999"/>
    </source>
</evidence>
<evidence type="ECO:0000256" key="10">
    <source>
        <dbReference type="ARBA" id="ARBA00023295"/>
    </source>
</evidence>
<evidence type="ECO:0000256" key="7">
    <source>
        <dbReference type="ARBA" id="ARBA00023204"/>
    </source>
</evidence>
<dbReference type="AlphaFoldDB" id="A0A7R8VBY9"/>
<evidence type="ECO:0000256" key="11">
    <source>
        <dbReference type="PROSITE-ProRule" id="PRU00391"/>
    </source>
</evidence>
<dbReference type="Gene3D" id="1.10.8.50">
    <property type="match status" value="1"/>
</dbReference>
<dbReference type="SUPFAM" id="SSF81624">
    <property type="entry name" value="N-terminal domain of MutM-like DNA repair proteins"/>
    <property type="match status" value="1"/>
</dbReference>
<dbReference type="InterPro" id="IPR010666">
    <property type="entry name" value="Znf_GRF"/>
</dbReference>
<evidence type="ECO:0000256" key="4">
    <source>
        <dbReference type="ARBA" id="ARBA00022801"/>
    </source>
</evidence>
<keyword evidence="7" id="KW-0234">DNA repair</keyword>
<dbReference type="PROSITE" id="PS51999">
    <property type="entry name" value="ZF_GRF"/>
    <property type="match status" value="1"/>
</dbReference>
<feature type="domain" description="GRF-type" evidence="15">
    <location>
        <begin position="302"/>
        <end position="345"/>
    </location>
</feature>
<name>A0A7R8VBY9_TIMDO</name>
<dbReference type="PROSITE" id="PS51068">
    <property type="entry name" value="FPG_CAT"/>
    <property type="match status" value="1"/>
</dbReference>
<evidence type="ECO:0000256" key="9">
    <source>
        <dbReference type="ARBA" id="ARBA00023268"/>
    </source>
</evidence>
<dbReference type="GO" id="GO:0003906">
    <property type="term" value="F:DNA-(apurinic or apyrimidinic site) endonuclease activity"/>
    <property type="evidence" value="ECO:0007669"/>
    <property type="project" value="InterPro"/>
</dbReference>
<dbReference type="InterPro" id="IPR012319">
    <property type="entry name" value="FPG_cat"/>
</dbReference>
<feature type="domain" description="Formamidopyrimidine-DNA glycosylase catalytic" evidence="14">
    <location>
        <begin position="2"/>
        <end position="104"/>
    </location>
</feature>
<gene>
    <name evidence="16" type="ORF">TDIB3V08_LOCUS1821</name>
</gene>
<dbReference type="GO" id="GO:0019104">
    <property type="term" value="F:DNA N-glycosylase activity"/>
    <property type="evidence" value="ECO:0007669"/>
    <property type="project" value="InterPro"/>
</dbReference>
<dbReference type="GO" id="GO:0006284">
    <property type="term" value="P:base-excision repair"/>
    <property type="evidence" value="ECO:0007669"/>
    <property type="project" value="InterPro"/>
</dbReference>
<evidence type="ECO:0000256" key="5">
    <source>
        <dbReference type="ARBA" id="ARBA00022833"/>
    </source>
</evidence>
<keyword evidence="8" id="KW-0456">Lyase</keyword>
<dbReference type="PANTHER" id="PTHR22993">
    <property type="entry name" value="FORMAMIDOPYRIMIDINE-DNA GLYCOSYLASE"/>
    <property type="match status" value="1"/>
</dbReference>
<keyword evidence="10" id="KW-0326">Glycosidase</keyword>